<evidence type="ECO:0000256" key="5">
    <source>
        <dbReference type="ARBA" id="ARBA00023136"/>
    </source>
</evidence>
<keyword evidence="4 6" id="KW-1133">Transmembrane helix</keyword>
<evidence type="ECO:0000256" key="3">
    <source>
        <dbReference type="ARBA" id="ARBA00022692"/>
    </source>
</evidence>
<name>A0ABQ9DW65_TEGGR</name>
<comment type="subcellular location">
    <subcellularLocation>
        <location evidence="1">Membrane</location>
        <topology evidence="1">Multi-pass membrane protein</topology>
    </subcellularLocation>
</comment>
<dbReference type="Pfam" id="PF00209">
    <property type="entry name" value="SNF"/>
    <property type="match status" value="1"/>
</dbReference>
<dbReference type="EMBL" id="JARBDR010000923">
    <property type="protein sequence ID" value="KAJ8297498.1"/>
    <property type="molecule type" value="Genomic_DNA"/>
</dbReference>
<keyword evidence="8" id="KW-1185">Reference proteome</keyword>
<gene>
    <name evidence="7" type="ORF">KUTeg_024029</name>
</gene>
<dbReference type="PANTHER" id="PTHR11616">
    <property type="entry name" value="SODIUM/CHLORIDE DEPENDENT TRANSPORTER"/>
    <property type="match status" value="1"/>
</dbReference>
<sequence>MIEFFNMSCINDTLEKQNLTYSDLSYNLTQTTLSECDGSQRFKTPSEEYFSNYVLGLNEVTGFEDIGDFSLKLIFALVVGWIVIFLCLKSGIKTSGKLRNRF</sequence>
<comment type="caution">
    <text evidence="7">The sequence shown here is derived from an EMBL/GenBank/DDBJ whole genome shotgun (WGS) entry which is preliminary data.</text>
</comment>
<dbReference type="SUPFAM" id="SSF161070">
    <property type="entry name" value="SNF-like"/>
    <property type="match status" value="1"/>
</dbReference>
<evidence type="ECO:0000313" key="8">
    <source>
        <dbReference type="Proteomes" id="UP001217089"/>
    </source>
</evidence>
<evidence type="ECO:0000256" key="1">
    <source>
        <dbReference type="ARBA" id="ARBA00004141"/>
    </source>
</evidence>
<dbReference type="Proteomes" id="UP001217089">
    <property type="component" value="Unassembled WGS sequence"/>
</dbReference>
<evidence type="ECO:0000256" key="4">
    <source>
        <dbReference type="ARBA" id="ARBA00022989"/>
    </source>
</evidence>
<dbReference type="InterPro" id="IPR037272">
    <property type="entry name" value="SNS_sf"/>
</dbReference>
<dbReference type="InterPro" id="IPR000175">
    <property type="entry name" value="Na/ntran_symport"/>
</dbReference>
<protein>
    <submittedName>
        <fullName evidence="7">Uncharacterized protein</fullName>
    </submittedName>
</protein>
<keyword evidence="5 6" id="KW-0472">Membrane</keyword>
<reference evidence="7 8" key="1">
    <citation type="submission" date="2022-12" db="EMBL/GenBank/DDBJ databases">
        <title>Chromosome-level genome of Tegillarca granosa.</title>
        <authorList>
            <person name="Kim J."/>
        </authorList>
    </citation>
    <scope>NUCLEOTIDE SEQUENCE [LARGE SCALE GENOMIC DNA]</scope>
    <source>
        <strain evidence="7">Teg-2019</strain>
        <tissue evidence="7">Adductor muscle</tissue>
    </source>
</reference>
<evidence type="ECO:0000256" key="2">
    <source>
        <dbReference type="ARBA" id="ARBA00022448"/>
    </source>
</evidence>
<accession>A0ABQ9DW65</accession>
<feature type="transmembrane region" description="Helical" evidence="6">
    <location>
        <begin position="73"/>
        <end position="92"/>
    </location>
</feature>
<evidence type="ECO:0000313" key="7">
    <source>
        <dbReference type="EMBL" id="KAJ8297498.1"/>
    </source>
</evidence>
<proteinExistence type="predicted"/>
<keyword evidence="3 6" id="KW-0812">Transmembrane</keyword>
<evidence type="ECO:0000256" key="6">
    <source>
        <dbReference type="SAM" id="Phobius"/>
    </source>
</evidence>
<keyword evidence="2" id="KW-0813">Transport</keyword>
<dbReference type="PANTHER" id="PTHR11616:SF240">
    <property type="entry name" value="BLOATED TUBULES, ISOFORM B-RELATED"/>
    <property type="match status" value="1"/>
</dbReference>
<organism evidence="7 8">
    <name type="scientific">Tegillarca granosa</name>
    <name type="common">Malaysian cockle</name>
    <name type="synonym">Anadara granosa</name>
    <dbReference type="NCBI Taxonomy" id="220873"/>
    <lineage>
        <taxon>Eukaryota</taxon>
        <taxon>Metazoa</taxon>
        <taxon>Spiralia</taxon>
        <taxon>Lophotrochozoa</taxon>
        <taxon>Mollusca</taxon>
        <taxon>Bivalvia</taxon>
        <taxon>Autobranchia</taxon>
        <taxon>Pteriomorphia</taxon>
        <taxon>Arcoida</taxon>
        <taxon>Arcoidea</taxon>
        <taxon>Arcidae</taxon>
        <taxon>Tegillarca</taxon>
    </lineage>
</organism>